<evidence type="ECO:0000256" key="5">
    <source>
        <dbReference type="ARBA" id="ARBA00023136"/>
    </source>
</evidence>
<dbReference type="PANTHER" id="PTHR42643">
    <property type="entry name" value="IONOTROPIC RECEPTOR 20A-RELATED"/>
    <property type="match status" value="1"/>
</dbReference>
<keyword evidence="2" id="KW-1003">Cell membrane</keyword>
<evidence type="ECO:0000256" key="9">
    <source>
        <dbReference type="SAM" id="Phobius"/>
    </source>
</evidence>
<dbReference type="PANTHER" id="PTHR42643:SF39">
    <property type="entry name" value="IONOTROPIC RECEPTOR 56A-RELATED"/>
    <property type="match status" value="1"/>
</dbReference>
<feature type="transmembrane region" description="Helical" evidence="9">
    <location>
        <begin position="408"/>
        <end position="427"/>
    </location>
</feature>
<evidence type="ECO:0000256" key="6">
    <source>
        <dbReference type="ARBA" id="ARBA00023170"/>
    </source>
</evidence>
<evidence type="ECO:0008006" key="12">
    <source>
        <dbReference type="Google" id="ProtNLM"/>
    </source>
</evidence>
<evidence type="ECO:0000256" key="4">
    <source>
        <dbReference type="ARBA" id="ARBA00022989"/>
    </source>
</evidence>
<accession>A0A0L0CKS0</accession>
<feature type="region of interest" description="Disordered" evidence="8">
    <location>
        <begin position="684"/>
        <end position="704"/>
    </location>
</feature>
<evidence type="ECO:0000256" key="2">
    <source>
        <dbReference type="ARBA" id="ARBA00022475"/>
    </source>
</evidence>
<dbReference type="GO" id="GO:0005886">
    <property type="term" value="C:plasma membrane"/>
    <property type="evidence" value="ECO:0007669"/>
    <property type="project" value="UniProtKB-SubCell"/>
</dbReference>
<protein>
    <recommendedName>
        <fullName evidence="12">Ionotropic glutamate receptor C-terminal domain-containing protein</fullName>
    </recommendedName>
</protein>
<evidence type="ECO:0000256" key="3">
    <source>
        <dbReference type="ARBA" id="ARBA00022692"/>
    </source>
</evidence>
<evidence type="ECO:0000256" key="7">
    <source>
        <dbReference type="ARBA" id="ARBA00023180"/>
    </source>
</evidence>
<dbReference type="AlphaFoldDB" id="A0A0L0CKS0"/>
<name>A0A0L0CKS0_LUCCU</name>
<keyword evidence="4 9" id="KW-1133">Transmembrane helix</keyword>
<dbReference type="EMBL" id="JRES01000264">
    <property type="protein sequence ID" value="KNC32837.1"/>
    <property type="molecule type" value="Genomic_DNA"/>
</dbReference>
<feature type="transmembrane region" description="Helical" evidence="9">
    <location>
        <begin position="463"/>
        <end position="483"/>
    </location>
</feature>
<keyword evidence="6" id="KW-0675">Receptor</keyword>
<proteinExistence type="predicted"/>
<keyword evidence="3 9" id="KW-0812">Transmembrane</keyword>
<evidence type="ECO:0000313" key="11">
    <source>
        <dbReference type="Proteomes" id="UP000037069"/>
    </source>
</evidence>
<sequence length="704" mass="83056">MALNWGVKVGFYIEDPEAEIQHCLPNHNTSFQAEVRAIMECVNWIRINIAPTAFNIFTDRKKAIRAISRDSTKSKSVLDCKKTLTEYSPRAGDSIPRTMKLVTYPALTISLKLLLLFLNFASLQAEFYSTKEVLHLFNKANKFELNIFLKINSSDNEIEHEEMLRASETPKMIINKMETNITAIREISNSHCLTVVYINNKNIKEMFKKMDKLLWKLHLSHIMIIWNTNRDEDFKGLNTIFQECWQKGFINVILWHRSELYTYNPFPQIRVYKLPYFSLYGERTYLKNYQHYGWLMPFAEFAPRIFSYTDRWGNLVRSGIFFKIVELFLRHHNGTLNIYEVNMWSDNMTQSNVLEMLMRKGFNFIGTFLHSDDSYAASDSLWIFYRNLIVPTAQEIDKSLYITKSFSMGVWLFICLIAVLIFCLIYYNDKRHNKDWHRSSLLQTLAIVNGIPFTVIYSGNKFFNFLLVLLYLSNTLLLVSFFNSNLSSLLTTKQYVSELTALEDVGKTNLRIYEYSVDAQYYKFLDLPQIIYRRLDWGNNTYFSKNRKKLNVQSNIFCAFDDVTHYYLLQQTFLKKPIAKKLDEALFGHIFHIPVSHRLPILGHFNQYLLYIKESGIVNKLIWDSYWDGIIAGDIYFFRDEEENHSTTLEHFQYAFVILFIDFLAVQRLLVKRRLTARFEETGTTRHAARRGRPERPLQPLKTL</sequence>
<keyword evidence="7" id="KW-0325">Glycoprotein</keyword>
<keyword evidence="5 9" id="KW-0472">Membrane</keyword>
<evidence type="ECO:0000313" key="10">
    <source>
        <dbReference type="EMBL" id="KNC32837.1"/>
    </source>
</evidence>
<comment type="subcellular location">
    <subcellularLocation>
        <location evidence="1">Cell membrane</location>
        <topology evidence="1">Multi-pass membrane protein</topology>
    </subcellularLocation>
</comment>
<evidence type="ECO:0000256" key="1">
    <source>
        <dbReference type="ARBA" id="ARBA00004651"/>
    </source>
</evidence>
<dbReference type="Proteomes" id="UP000037069">
    <property type="component" value="Unassembled WGS sequence"/>
</dbReference>
<reference evidence="10 11" key="1">
    <citation type="journal article" date="2015" name="Nat. Commun.">
        <title>Lucilia cuprina genome unlocks parasitic fly biology to underpin future interventions.</title>
        <authorList>
            <person name="Anstead C.A."/>
            <person name="Korhonen P.K."/>
            <person name="Young N.D."/>
            <person name="Hall R.S."/>
            <person name="Jex A.R."/>
            <person name="Murali S.C."/>
            <person name="Hughes D.S."/>
            <person name="Lee S.F."/>
            <person name="Perry T."/>
            <person name="Stroehlein A.J."/>
            <person name="Ansell B.R."/>
            <person name="Breugelmans B."/>
            <person name="Hofmann A."/>
            <person name="Qu J."/>
            <person name="Dugan S."/>
            <person name="Lee S.L."/>
            <person name="Chao H."/>
            <person name="Dinh H."/>
            <person name="Han Y."/>
            <person name="Doddapaneni H.V."/>
            <person name="Worley K.C."/>
            <person name="Muzny D.M."/>
            <person name="Ioannidis P."/>
            <person name="Waterhouse R.M."/>
            <person name="Zdobnov E.M."/>
            <person name="James P.J."/>
            <person name="Bagnall N.H."/>
            <person name="Kotze A.C."/>
            <person name="Gibbs R.A."/>
            <person name="Richards S."/>
            <person name="Batterham P."/>
            <person name="Gasser R.B."/>
        </authorList>
    </citation>
    <scope>NUCLEOTIDE SEQUENCE [LARGE SCALE GENOMIC DNA]</scope>
    <source>
        <strain evidence="10 11">LS</strain>
        <tissue evidence="10">Full body</tissue>
    </source>
</reference>
<keyword evidence="11" id="KW-1185">Reference proteome</keyword>
<evidence type="ECO:0000256" key="8">
    <source>
        <dbReference type="SAM" id="MobiDB-lite"/>
    </source>
</evidence>
<dbReference type="OrthoDB" id="7969653at2759"/>
<comment type="caution">
    <text evidence="10">The sequence shown here is derived from an EMBL/GenBank/DDBJ whole genome shotgun (WGS) entry which is preliminary data.</text>
</comment>
<organism evidence="10 11">
    <name type="scientific">Lucilia cuprina</name>
    <name type="common">Green bottle fly</name>
    <name type="synonym">Australian sheep blowfly</name>
    <dbReference type="NCBI Taxonomy" id="7375"/>
    <lineage>
        <taxon>Eukaryota</taxon>
        <taxon>Metazoa</taxon>
        <taxon>Ecdysozoa</taxon>
        <taxon>Arthropoda</taxon>
        <taxon>Hexapoda</taxon>
        <taxon>Insecta</taxon>
        <taxon>Pterygota</taxon>
        <taxon>Neoptera</taxon>
        <taxon>Endopterygota</taxon>
        <taxon>Diptera</taxon>
        <taxon>Brachycera</taxon>
        <taxon>Muscomorpha</taxon>
        <taxon>Oestroidea</taxon>
        <taxon>Calliphoridae</taxon>
        <taxon>Luciliinae</taxon>
        <taxon>Lucilia</taxon>
    </lineage>
</organism>
<dbReference type="InterPro" id="IPR052192">
    <property type="entry name" value="Insect_Ionotropic_Sensory_Rcpt"/>
</dbReference>
<gene>
    <name evidence="10" type="ORF">FF38_01723</name>
</gene>